<feature type="signal peptide" evidence="2">
    <location>
        <begin position="1"/>
        <end position="24"/>
    </location>
</feature>
<feature type="compositionally biased region" description="Low complexity" evidence="1">
    <location>
        <begin position="402"/>
        <end position="419"/>
    </location>
</feature>
<dbReference type="EMBL" id="JACJVQ010000028">
    <property type="protein sequence ID" value="MBB6638098.1"/>
    <property type="molecule type" value="Genomic_DNA"/>
</dbReference>
<dbReference type="RefSeq" id="WP_185123304.1">
    <property type="nucleotide sequence ID" value="NZ_JACJVQ010000028.1"/>
</dbReference>
<sequence length="2165" mass="233478">MLRKVSIQALVFLLIALPVLGTFANDSQAAASSRVAIISDMSGDVQVQKSGGSKKIRAFKKLNLNQGDMLLTGSNGSATLQFSNGTSSDDTMTVDADTTLKFSKLTSKDGTVTKVSMLKGTAWSDVKSIQNKDDEFQVETPTAIMGVRGTNFLVTVNPLSGTTNTSVFAGIVEVAPPGTILGSGQLPNAISLPTAPGTVISGSTPGSILVYPTNQIIMSPNTNPGELSSQVSIVNLELLAPVVSPSILQAIIQSKQKIDEENQQLLEKLKGGGLPEQLGSNLDVVGANFENLIGALINQIVSSGSIPLEEINKILQKAQEMIGQIIEFQNKVLIISQIEKAKQELLKQKEQQLQELERQKKLKQQQAEDQLLEKLKKEKDKQNQENAAKLEQIKKAIEEQKNPTSPTTPTTPSNPAPSSDAKLSGLTLSDGVLSPAFHPDTASYTVNVSNDVAAISVTPTAAGASSVKVNGTAAANGAGTSVPLSLGSNTITVLVTAQDGTTTKTYTLTVNRALITQIGLSFGNGSLAINPDQDEYDLGEFTNEDSSFTLSLPNDGTTYTVRLNGQEVLPGVIRLAALEDPEWDAPLEYRIQLAPGNNAIQLTTSLNGYSRTYTFNAHLEEEVPSNNASLSDIKINGESLEGFESNVAEYSLVVPYTTTNLEVVGIAADSAAQVAVKGGSELQVGSNEVTIAVTAADGVTKRTYTITVTREAAASEVSLSELALSDGVTLTPGFSPTILEYTAKVNNDVTKISVTPYAVSTSKLTVNGGAAQSGLPVPVTLNSSGDTVITVVVTAQNGQKQTYSITVERKSSEASLSGLSVEGYELIPMEGNSYSVRIPASEESLKLSYLLSENASAIVTVNGEATGDVVTLEEGENTIRIEITSEDGTNEDLYVIFVERFSSDSKLGELSVSGYSLSPEFSPDIEEYTLSVPYSETIVTVDYWLWNEMSEAVLKVNGVVAESPTVTLAAGDDNLIEIAVTSEDGSSTTTYTITVTRNAASSDASLTGLMVSEGTFSPSFDASILDYTVKVEQGVELLYVTASAAATSKITINGGPAQSGLQAKVTLNAEGSTTIPVIVTSEDAVTTKEYTITVLHKSSVSTLSGLSVEGYDFDTPFSSSVTDYTIQVANDVEYVNVSFTASDSNAGVRLLHNGSDAGGQVTLDGERANIIEVVVTSEDESSTKTYTITVERHGPEARLGGLSVSGGVLSPDFSPTTTSYTMSVGNEVASIVVTPFVDGSEMLTVNDSEAASGVEVTVPLEVGLNTITIVVTAEDGETTETYTITVTRQAPLPEGVLSWTTTANESTVNWILVDENSDDSFVKYDYVLSFESAPATFEVNFGFDSNVVDVDSAELEAFDTYFDLSQGYFAIQQDQWHDGENEATVYYNLKDGRYVKIKLTVYIGTPQLIELGLAMDYGTVSTPMPVNATGTELSAVAFQEDSDDRLILYPDPSFGINNMQIMVNGEILFAGDGYYANVEDGWNEILFNLLDPLTGETAITYTLHVYAGAEIPDGLQMTGVSGTYEGETTMDVGFAPSEEALTFSGWLAPNAASEMVLTPSVNDLESLIGVLYWNPNGQLEWAEQTSYEGSFILPIHSIYDSAFVVLKDEVGHSVVYEVQLEQPPYVYLTMKYESSPGNYVGSNLSDFGGTYWNVWMEYSGASRVYLEEPWESDYTYEIDGIPIDQFDFAPGGTPVPEGDNVYELTVSDQYGRSASYEFHLIREGNWTSNVTVSDMVVHYGNDETVEASLGTSGYWSKNWFAYLPAHTDNVTISFNLEESSTSALYDFWGKLIAEGTNEYSLSMDPLGTGAGYTASYYLVTKDTAGNRYLYPIFLNFEETEEPSNGLPNGIVGWSLKDANDVAHNWTATNDVAYFTAMNEETTSLVFHLDLEERYSVSLASVENGYLEADASGNYTLTLQPGYNEYYLYVTAPSEYTEVIYLYAIVGDITPELVASFDSEDGPNAADIYENGYMYWRPMDEVTDDTIQLAAFNFDTDRVYLDELYDDFDSQSITPTDEGTYQLLLDRNINRYTLYMSDVAGRTFQPFITIFYKMYERLNPQFEAGDGIVVSPYDSASRSWTAHIDPATQSGENQLHLNFADEGYYALAAYLSDPNNSGIIKAGENGTYILDFSNVSETVVNLKLAITYASGDLEEYTLTLDFTPTA</sequence>
<reference evidence="5 6" key="1">
    <citation type="submission" date="2020-08" db="EMBL/GenBank/DDBJ databases">
        <title>Cohnella phylogeny.</title>
        <authorList>
            <person name="Dunlap C."/>
        </authorList>
    </citation>
    <scope>NUCLEOTIDE SEQUENCE [LARGE SCALE GENOMIC DNA]</scope>
    <source>
        <strain evidence="5 6">DSM 25241</strain>
    </source>
</reference>
<dbReference type="InterPro" id="IPR025883">
    <property type="entry name" value="Cadherin-like_domain"/>
</dbReference>
<feature type="chain" id="PRO_5038613306" evidence="2">
    <location>
        <begin position="25"/>
        <end position="2165"/>
    </location>
</feature>
<keyword evidence="2" id="KW-0732">Signal</keyword>
<feature type="domain" description="Cadherin-like beta-sandwich-like" evidence="4">
    <location>
        <begin position="1106"/>
        <end position="1192"/>
    </location>
</feature>
<feature type="domain" description="FecR protein" evidence="3">
    <location>
        <begin position="70"/>
        <end position="173"/>
    </location>
</feature>
<evidence type="ECO:0000313" key="6">
    <source>
        <dbReference type="Proteomes" id="UP000535838"/>
    </source>
</evidence>
<comment type="caution">
    <text evidence="5">The sequence shown here is derived from an EMBL/GenBank/DDBJ whole genome shotgun (WGS) entry which is preliminary data.</text>
</comment>
<feature type="domain" description="Cadherin-like beta-sandwich-like" evidence="4">
    <location>
        <begin position="1015"/>
        <end position="1094"/>
    </location>
</feature>
<dbReference type="Gene3D" id="2.60.120.1440">
    <property type="match status" value="1"/>
</dbReference>
<dbReference type="InterPro" id="IPR006860">
    <property type="entry name" value="FecR"/>
</dbReference>
<organism evidence="5 6">
    <name type="scientific">Cohnella thailandensis</name>
    <dbReference type="NCBI Taxonomy" id="557557"/>
    <lineage>
        <taxon>Bacteria</taxon>
        <taxon>Bacillati</taxon>
        <taxon>Bacillota</taxon>
        <taxon>Bacilli</taxon>
        <taxon>Bacillales</taxon>
        <taxon>Paenibacillaceae</taxon>
        <taxon>Cohnella</taxon>
    </lineage>
</organism>
<evidence type="ECO:0000256" key="2">
    <source>
        <dbReference type="SAM" id="SignalP"/>
    </source>
</evidence>
<feature type="domain" description="Cadherin-like beta-sandwich-like" evidence="4">
    <location>
        <begin position="1210"/>
        <end position="1289"/>
    </location>
</feature>
<gene>
    <name evidence="5" type="ORF">H7B67_28545</name>
</gene>
<name>A0A841T740_9BACL</name>
<dbReference type="Proteomes" id="UP000535838">
    <property type="component" value="Unassembled WGS sequence"/>
</dbReference>
<feature type="region of interest" description="Disordered" evidence="1">
    <location>
        <begin position="397"/>
        <end position="425"/>
    </location>
</feature>
<evidence type="ECO:0000259" key="4">
    <source>
        <dbReference type="Pfam" id="PF12733"/>
    </source>
</evidence>
<proteinExistence type="predicted"/>
<protein>
    <submittedName>
        <fullName evidence="5">Cadherin-like beta sandwich domain-containing protein</fullName>
    </submittedName>
</protein>
<dbReference type="Pfam" id="PF12733">
    <property type="entry name" value="Cadherin-like"/>
    <property type="match status" value="8"/>
</dbReference>
<feature type="domain" description="Cadherin-like beta-sandwich-like" evidence="4">
    <location>
        <begin position="910"/>
        <end position="997"/>
    </location>
</feature>
<evidence type="ECO:0000259" key="3">
    <source>
        <dbReference type="Pfam" id="PF04773"/>
    </source>
</evidence>
<accession>A0A841T740</accession>
<feature type="domain" description="Cadherin-like beta-sandwich-like" evidence="4">
    <location>
        <begin position="729"/>
        <end position="810"/>
    </location>
</feature>
<feature type="domain" description="Cadherin-like beta-sandwich-like" evidence="4">
    <location>
        <begin position="831"/>
        <end position="900"/>
    </location>
</feature>
<dbReference type="PANTHER" id="PTHR38731">
    <property type="entry name" value="LIPL45-RELATED LIPOPROTEIN-RELATED"/>
    <property type="match status" value="1"/>
</dbReference>
<dbReference type="PANTHER" id="PTHR38731:SF1">
    <property type="entry name" value="FECR PROTEIN DOMAIN-CONTAINING PROTEIN"/>
    <property type="match status" value="1"/>
</dbReference>
<feature type="domain" description="Cadherin-like beta-sandwich-like" evidence="4">
    <location>
        <begin position="630"/>
        <end position="711"/>
    </location>
</feature>
<keyword evidence="6" id="KW-1185">Reference proteome</keyword>
<evidence type="ECO:0000313" key="5">
    <source>
        <dbReference type="EMBL" id="MBB6638098.1"/>
    </source>
</evidence>
<evidence type="ECO:0000256" key="1">
    <source>
        <dbReference type="SAM" id="MobiDB-lite"/>
    </source>
</evidence>
<feature type="domain" description="Cadherin-like beta-sandwich-like" evidence="4">
    <location>
        <begin position="428"/>
        <end position="512"/>
    </location>
</feature>
<dbReference type="Pfam" id="PF04773">
    <property type="entry name" value="FecR"/>
    <property type="match status" value="1"/>
</dbReference>